<name>A0A1F5YVH3_9BACT</name>
<dbReference type="EMBL" id="MFJA01000007">
    <property type="protein sequence ID" value="OGG04073.1"/>
    <property type="molecule type" value="Genomic_DNA"/>
</dbReference>
<comment type="subcellular location">
    <subcellularLocation>
        <location evidence="1">Cell membrane</location>
        <topology evidence="1">Multi-pass membrane protein</topology>
    </subcellularLocation>
</comment>
<dbReference type="GO" id="GO:0022857">
    <property type="term" value="F:transmembrane transporter activity"/>
    <property type="evidence" value="ECO:0007669"/>
    <property type="project" value="InterPro"/>
</dbReference>
<evidence type="ECO:0008006" key="9">
    <source>
        <dbReference type="Google" id="ProtNLM"/>
    </source>
</evidence>
<feature type="transmembrane region" description="Helical" evidence="6">
    <location>
        <begin position="168"/>
        <end position="189"/>
    </location>
</feature>
<dbReference type="SUPFAM" id="SSF103473">
    <property type="entry name" value="MFS general substrate transporter"/>
    <property type="match status" value="1"/>
</dbReference>
<dbReference type="Gene3D" id="1.20.1250.20">
    <property type="entry name" value="MFS general substrate transporter like domains"/>
    <property type="match status" value="1"/>
</dbReference>
<proteinExistence type="predicted"/>
<reference evidence="7 8" key="1">
    <citation type="journal article" date="2016" name="Nat. Commun.">
        <title>Thousands of microbial genomes shed light on interconnected biogeochemical processes in an aquifer system.</title>
        <authorList>
            <person name="Anantharaman K."/>
            <person name="Brown C.T."/>
            <person name="Hug L.A."/>
            <person name="Sharon I."/>
            <person name="Castelle C.J."/>
            <person name="Probst A.J."/>
            <person name="Thomas B.C."/>
            <person name="Singh A."/>
            <person name="Wilkins M.J."/>
            <person name="Karaoz U."/>
            <person name="Brodie E.L."/>
            <person name="Williams K.H."/>
            <person name="Hubbard S.S."/>
            <person name="Banfield J.F."/>
        </authorList>
    </citation>
    <scope>NUCLEOTIDE SEQUENCE [LARGE SCALE GENOMIC DNA]</scope>
</reference>
<accession>A0A1F5YVH3</accession>
<comment type="caution">
    <text evidence="7">The sequence shown here is derived from an EMBL/GenBank/DDBJ whole genome shotgun (WGS) entry which is preliminary data.</text>
</comment>
<evidence type="ECO:0000256" key="2">
    <source>
        <dbReference type="ARBA" id="ARBA00022475"/>
    </source>
</evidence>
<protein>
    <recommendedName>
        <fullName evidence="9">Major facilitator superfamily (MFS) profile domain-containing protein</fullName>
    </recommendedName>
</protein>
<dbReference type="AlphaFoldDB" id="A0A1F5YVH3"/>
<evidence type="ECO:0000256" key="5">
    <source>
        <dbReference type="ARBA" id="ARBA00023136"/>
    </source>
</evidence>
<keyword evidence="2" id="KW-1003">Cell membrane</keyword>
<dbReference type="GO" id="GO:0005886">
    <property type="term" value="C:plasma membrane"/>
    <property type="evidence" value="ECO:0007669"/>
    <property type="project" value="UniProtKB-SubCell"/>
</dbReference>
<feature type="transmembrane region" description="Helical" evidence="6">
    <location>
        <begin position="80"/>
        <end position="102"/>
    </location>
</feature>
<evidence type="ECO:0000313" key="8">
    <source>
        <dbReference type="Proteomes" id="UP000176665"/>
    </source>
</evidence>
<dbReference type="Pfam" id="PF07690">
    <property type="entry name" value="MFS_1"/>
    <property type="match status" value="1"/>
</dbReference>
<evidence type="ECO:0000313" key="7">
    <source>
        <dbReference type="EMBL" id="OGG04073.1"/>
    </source>
</evidence>
<dbReference type="Proteomes" id="UP000176665">
    <property type="component" value="Unassembled WGS sequence"/>
</dbReference>
<keyword evidence="5 6" id="KW-0472">Membrane</keyword>
<dbReference type="InterPro" id="IPR036259">
    <property type="entry name" value="MFS_trans_sf"/>
</dbReference>
<sequence>MSAVSLFLAAILIYLVRWEFKGDKPSMNIYFHKIKRGVLLSFTNKQVLGLIILGSVLFFSGSLYANNINQPLQITFGVKVAFLGIIAAVFSGFKALVSALAYKFFQKIGPNFSLLLSIFITALAFLVLSQINTIVGLIFMLLLFLVASYKDQIILTLLQKEVNNEERSTMISTYSFLTFIIVGITMPLGGYGIDTFGMKNTLIILALLTLIFGLAGWQIFKNSHSADTIRVS</sequence>
<gene>
    <name evidence="7" type="ORF">A2W14_00645</name>
</gene>
<feature type="transmembrane region" description="Helical" evidence="6">
    <location>
        <begin position="47"/>
        <end position="68"/>
    </location>
</feature>
<keyword evidence="3 6" id="KW-0812">Transmembrane</keyword>
<dbReference type="PANTHER" id="PTHR23513:SF6">
    <property type="entry name" value="MAJOR FACILITATOR SUPERFAMILY ASSOCIATED DOMAIN-CONTAINING PROTEIN"/>
    <property type="match status" value="1"/>
</dbReference>
<dbReference type="InterPro" id="IPR011701">
    <property type="entry name" value="MFS"/>
</dbReference>
<keyword evidence="4 6" id="KW-1133">Transmembrane helix</keyword>
<evidence type="ECO:0000256" key="3">
    <source>
        <dbReference type="ARBA" id="ARBA00022692"/>
    </source>
</evidence>
<evidence type="ECO:0000256" key="6">
    <source>
        <dbReference type="SAM" id="Phobius"/>
    </source>
</evidence>
<organism evidence="7 8">
    <name type="scientific">Candidatus Gottesmanbacteria bacterium RBG_16_37_8</name>
    <dbReference type="NCBI Taxonomy" id="1798371"/>
    <lineage>
        <taxon>Bacteria</taxon>
        <taxon>Candidatus Gottesmaniibacteriota</taxon>
    </lineage>
</organism>
<evidence type="ECO:0000256" key="4">
    <source>
        <dbReference type="ARBA" id="ARBA00022989"/>
    </source>
</evidence>
<dbReference type="PANTHER" id="PTHR23513">
    <property type="entry name" value="INTEGRAL MEMBRANE EFFLUX PROTEIN-RELATED"/>
    <property type="match status" value="1"/>
</dbReference>
<feature type="transmembrane region" description="Helical" evidence="6">
    <location>
        <begin position="114"/>
        <end position="147"/>
    </location>
</feature>
<feature type="transmembrane region" description="Helical" evidence="6">
    <location>
        <begin position="201"/>
        <end position="220"/>
    </location>
</feature>
<evidence type="ECO:0000256" key="1">
    <source>
        <dbReference type="ARBA" id="ARBA00004651"/>
    </source>
</evidence>